<dbReference type="EMBL" id="JAAEDI010000018">
    <property type="protein sequence ID" value="MBR0651361.1"/>
    <property type="molecule type" value="Genomic_DNA"/>
</dbReference>
<sequence>MIASAGNSVGARKFSDAAAGESWRAFDRLPPILRAAMCQLASDFCATDILRSFDKIRLKHGETIATRAVLDALLRNEREEIEEFAAEQGYLPHVAAGVSILRYGRAA</sequence>
<dbReference type="InterPro" id="IPR045386">
    <property type="entry name" value="DUF6525"/>
</dbReference>
<evidence type="ECO:0000313" key="2">
    <source>
        <dbReference type="Proteomes" id="UP000698752"/>
    </source>
</evidence>
<comment type="caution">
    <text evidence="1">The sequence shown here is derived from an EMBL/GenBank/DDBJ whole genome shotgun (WGS) entry which is preliminary data.</text>
</comment>
<accession>A0ABS5EK12</accession>
<keyword evidence="2" id="KW-1185">Reference proteome</keyword>
<dbReference type="RefSeq" id="WP_211870030.1">
    <property type="nucleotide sequence ID" value="NZ_JAAEDI010000018.1"/>
</dbReference>
<dbReference type="Proteomes" id="UP000698752">
    <property type="component" value="Unassembled WGS sequence"/>
</dbReference>
<proteinExistence type="predicted"/>
<gene>
    <name evidence="1" type="ORF">GXW78_16935</name>
</gene>
<reference evidence="2" key="1">
    <citation type="journal article" date="2021" name="Syst. Appl. Microbiol.">
        <title>Roseomonas hellenica sp. nov., isolated from roots of wild-growing Alkanna tinctoria.</title>
        <authorList>
            <person name="Rat A."/>
            <person name="Naranjo H.D."/>
            <person name="Lebbe L."/>
            <person name="Cnockaert M."/>
            <person name="Krigas N."/>
            <person name="Grigoriadou K."/>
            <person name="Maloupa E."/>
            <person name="Willems A."/>
        </authorList>
    </citation>
    <scope>NUCLEOTIDE SEQUENCE [LARGE SCALE GENOMIC DNA]</scope>
    <source>
        <strain evidence="2">LMG 31159</strain>
    </source>
</reference>
<name>A0ABS5EK12_9PROT</name>
<protein>
    <submittedName>
        <fullName evidence="1">Uncharacterized protein</fullName>
    </submittedName>
</protein>
<dbReference type="Pfam" id="PF20135">
    <property type="entry name" value="DUF6525"/>
    <property type="match status" value="1"/>
</dbReference>
<organism evidence="1 2">
    <name type="scientific">Neoroseomonas terrae</name>
    <dbReference type="NCBI Taxonomy" id="424799"/>
    <lineage>
        <taxon>Bacteria</taxon>
        <taxon>Pseudomonadati</taxon>
        <taxon>Pseudomonadota</taxon>
        <taxon>Alphaproteobacteria</taxon>
        <taxon>Acetobacterales</taxon>
        <taxon>Acetobacteraceae</taxon>
        <taxon>Neoroseomonas</taxon>
    </lineage>
</organism>
<evidence type="ECO:0000313" key="1">
    <source>
        <dbReference type="EMBL" id="MBR0651361.1"/>
    </source>
</evidence>